<name>F4RQX2_MELLP</name>
<dbReference type="AlphaFoldDB" id="F4RQX2"/>
<dbReference type="KEGG" id="mlr:MELLADRAFT_52860"/>
<keyword evidence="3" id="KW-1185">Reference proteome</keyword>
<keyword evidence="1" id="KW-1133">Transmembrane helix</keyword>
<feature type="transmembrane region" description="Helical" evidence="1">
    <location>
        <begin position="44"/>
        <end position="71"/>
    </location>
</feature>
<organism evidence="3">
    <name type="scientific">Melampsora larici-populina (strain 98AG31 / pathotype 3-4-7)</name>
    <name type="common">Poplar leaf rust fungus</name>
    <dbReference type="NCBI Taxonomy" id="747676"/>
    <lineage>
        <taxon>Eukaryota</taxon>
        <taxon>Fungi</taxon>
        <taxon>Dikarya</taxon>
        <taxon>Basidiomycota</taxon>
        <taxon>Pucciniomycotina</taxon>
        <taxon>Pucciniomycetes</taxon>
        <taxon>Pucciniales</taxon>
        <taxon>Melampsoraceae</taxon>
        <taxon>Melampsora</taxon>
    </lineage>
</organism>
<sequence>MIKATAHSGTGISAFIAALPPNTNVYDALIPFLYKKASACNPRWMSFVLMVFLLAHITLLLVSLCIVKTHIQRGSYWFIKKARSGLLKPDRVLLDSIGCAVYAGLTIVDMSCQLYIDFNEIPIRGKLLLEWYRFPISGFTFWCAVWGIISNRVRAIWDPTHRTDHTATHCGMPKWVTNTLNGSFIFFGVSVLTGLPALYIPAYRAHNQILDIIDKVADGLRMAASSSEAMNFSWDTLNPILDPLAKLPLLYHQLAKKFKRTHYALGTLDFTLIITYVIFVFLAYKHSQAFQRSARSLEMAIDPARLMRKTYQQEMKSIVIEAAFLLVWLSSYVPVFIWVFLTTSDAELLLSSTSVIVPELTLGLVASLAANIAMGCRLASSNRMLACQVLPTKSTSISDDDGIKLSDRMDQVYTKSNASRTSYLTRVINEKTHSSAEKTSLAPSEAT</sequence>
<dbReference type="VEuPathDB" id="FungiDB:MELLADRAFT_52860"/>
<dbReference type="RefSeq" id="XP_007411613.1">
    <property type="nucleotide sequence ID" value="XM_007411551.1"/>
</dbReference>
<dbReference type="EMBL" id="GL883114">
    <property type="protein sequence ID" value="EGG05248.1"/>
    <property type="molecule type" value="Genomic_DNA"/>
</dbReference>
<protein>
    <submittedName>
        <fullName evidence="2">Uncharacterized protein</fullName>
    </submittedName>
</protein>
<reference evidence="3" key="1">
    <citation type="journal article" date="2011" name="Proc. Natl. Acad. Sci. U.S.A.">
        <title>Obligate biotrophy features unraveled by the genomic analysis of rust fungi.</title>
        <authorList>
            <person name="Duplessis S."/>
            <person name="Cuomo C.A."/>
            <person name="Lin Y.-C."/>
            <person name="Aerts A."/>
            <person name="Tisserant E."/>
            <person name="Veneault-Fourrey C."/>
            <person name="Joly D.L."/>
            <person name="Hacquard S."/>
            <person name="Amselem J."/>
            <person name="Cantarel B.L."/>
            <person name="Chiu R."/>
            <person name="Coutinho P.M."/>
            <person name="Feau N."/>
            <person name="Field M."/>
            <person name="Frey P."/>
            <person name="Gelhaye E."/>
            <person name="Goldberg J."/>
            <person name="Grabherr M.G."/>
            <person name="Kodira C.D."/>
            <person name="Kohler A."/>
            <person name="Kuees U."/>
            <person name="Lindquist E.A."/>
            <person name="Lucas S.M."/>
            <person name="Mago R."/>
            <person name="Mauceli E."/>
            <person name="Morin E."/>
            <person name="Murat C."/>
            <person name="Pangilinan J.L."/>
            <person name="Park R."/>
            <person name="Pearson M."/>
            <person name="Quesneville H."/>
            <person name="Rouhier N."/>
            <person name="Sakthikumar S."/>
            <person name="Salamov A.A."/>
            <person name="Schmutz J."/>
            <person name="Selles B."/>
            <person name="Shapiro H."/>
            <person name="Tanguay P."/>
            <person name="Tuskan G.A."/>
            <person name="Henrissat B."/>
            <person name="Van de Peer Y."/>
            <person name="Rouze P."/>
            <person name="Ellis J.G."/>
            <person name="Dodds P.N."/>
            <person name="Schein J.E."/>
            <person name="Zhong S."/>
            <person name="Hamelin R.C."/>
            <person name="Grigoriev I.V."/>
            <person name="Szabo L.J."/>
            <person name="Martin F."/>
        </authorList>
    </citation>
    <scope>NUCLEOTIDE SEQUENCE [LARGE SCALE GENOMIC DNA]</scope>
    <source>
        <strain evidence="3">98AG31 / pathotype 3-4-7</strain>
    </source>
</reference>
<dbReference type="OrthoDB" id="10326118at2759"/>
<dbReference type="InParanoid" id="F4RQX2"/>
<accession>F4RQX2</accession>
<dbReference type="Proteomes" id="UP000001072">
    <property type="component" value="Unassembled WGS sequence"/>
</dbReference>
<evidence type="ECO:0000313" key="3">
    <source>
        <dbReference type="Proteomes" id="UP000001072"/>
    </source>
</evidence>
<feature type="transmembrane region" description="Helical" evidence="1">
    <location>
        <begin position="353"/>
        <end position="374"/>
    </location>
</feature>
<dbReference type="HOGENOM" id="CLU_577562_0_0_1"/>
<feature type="transmembrane region" description="Helical" evidence="1">
    <location>
        <begin position="318"/>
        <end position="341"/>
    </location>
</feature>
<proteinExistence type="predicted"/>
<gene>
    <name evidence="2" type="ORF">MELLADRAFT_52860</name>
</gene>
<keyword evidence="1" id="KW-0812">Transmembrane</keyword>
<evidence type="ECO:0000256" key="1">
    <source>
        <dbReference type="SAM" id="Phobius"/>
    </source>
</evidence>
<dbReference type="GeneID" id="18928840"/>
<keyword evidence="1" id="KW-0472">Membrane</keyword>
<evidence type="ECO:0000313" key="2">
    <source>
        <dbReference type="EMBL" id="EGG05248.1"/>
    </source>
</evidence>
<feature type="transmembrane region" description="Helical" evidence="1">
    <location>
        <begin position="263"/>
        <end position="284"/>
    </location>
</feature>
<feature type="transmembrane region" description="Helical" evidence="1">
    <location>
        <begin position="182"/>
        <end position="200"/>
    </location>
</feature>